<feature type="compositionally biased region" description="Low complexity" evidence="1">
    <location>
        <begin position="695"/>
        <end position="712"/>
    </location>
</feature>
<dbReference type="OrthoDB" id="2854992at2759"/>
<keyword evidence="4" id="KW-1185">Reference proteome</keyword>
<protein>
    <submittedName>
        <fullName evidence="3">Uncharacterized protein</fullName>
    </submittedName>
</protein>
<keyword evidence="2" id="KW-1133">Transmembrane helix</keyword>
<feature type="transmembrane region" description="Helical" evidence="2">
    <location>
        <begin position="611"/>
        <end position="632"/>
    </location>
</feature>
<evidence type="ECO:0000256" key="2">
    <source>
        <dbReference type="SAM" id="Phobius"/>
    </source>
</evidence>
<name>A0A4S8LIZ4_DENBC</name>
<feature type="transmembrane region" description="Helical" evidence="2">
    <location>
        <begin position="638"/>
        <end position="657"/>
    </location>
</feature>
<keyword evidence="2" id="KW-0472">Membrane</keyword>
<feature type="region of interest" description="Disordered" evidence="1">
    <location>
        <begin position="682"/>
        <end position="712"/>
    </location>
</feature>
<feature type="transmembrane region" description="Helical" evidence="2">
    <location>
        <begin position="409"/>
        <end position="432"/>
    </location>
</feature>
<accession>A0A4S8LIZ4</accession>
<organism evidence="3 4">
    <name type="scientific">Dendrothele bispora (strain CBS 962.96)</name>
    <dbReference type="NCBI Taxonomy" id="1314807"/>
    <lineage>
        <taxon>Eukaryota</taxon>
        <taxon>Fungi</taxon>
        <taxon>Dikarya</taxon>
        <taxon>Basidiomycota</taxon>
        <taxon>Agaricomycotina</taxon>
        <taxon>Agaricomycetes</taxon>
        <taxon>Agaricomycetidae</taxon>
        <taxon>Agaricales</taxon>
        <taxon>Agaricales incertae sedis</taxon>
        <taxon>Dendrothele</taxon>
    </lineage>
</organism>
<evidence type="ECO:0000256" key="1">
    <source>
        <dbReference type="SAM" id="MobiDB-lite"/>
    </source>
</evidence>
<sequence length="796" mass="89686">MIGSDIGIGKLYPSIVLSHFTDFHEVEKSTLYPTNVPDKITSVAVEGVLRDPRRQTINALQQASTLLGTVNVRMEKAGSLKERGSEDDLDKRTSIQTMECLHNVFWDYASPLRLALVQWISNKVQQHARSASFHHFMMHFTWLFQDNIRPVSVCQLHSRRAALKKSVEPFDHYPSPQALIVEPVIGTCMSCILLPPEMNGNGKDPILINNIENMSTGNVPHEITTLAILFVQSIPLAGGAYGGLSGHDSIWRSMCSLVDQSVGFLLLCGLINLSWFPNSSRFALDRVNFIHSTRGGPSHSSTSVNFRARYSDIASMVTRSGKFEHIWSGDELVNSQDVEAHLPDTKIAPNGSHWMFPYLLGHQPYVEMEDSRSARIAQGRGHNNANVESEAVAMITLSRRSLIRTTALAVARFGILIGSATVITLFHIFIVAFLFDDLLTKTFLILADVGRWLLVIGQMSSVMTYSLDYKGVCTWASPEEFKRHPAYGTAWNKDERETCKQEVLRYMGRLYHARAVFHICDYLWPRVASRWPLWKDNWGHDLFSTFKCFDGDLFKDDHRSTVLSLCVGAREPGPASNDWTRLYAIDFKLPTAMVQLCFQNRLYAGFTQRMWNFWVLLPFCICSVINPFLAVFRGGGPKTSAVIIMGIIQIIIAFLNYKDIDHWSINCKFEVDPTDVTYWNSSNTSSQGTRHTDPQTSGASTSTSAHQGSSSGTGRIAVATALAQLRLQPQLISRFHITYLQEYRFRLEVHAPKILRRIFHEEALSYDSVVYFGVQVAKRSPFHTVLSVVTRTAQEE</sequence>
<evidence type="ECO:0000313" key="4">
    <source>
        <dbReference type="Proteomes" id="UP000297245"/>
    </source>
</evidence>
<dbReference type="Proteomes" id="UP000297245">
    <property type="component" value="Unassembled WGS sequence"/>
</dbReference>
<dbReference type="EMBL" id="ML179387">
    <property type="protein sequence ID" value="THU88981.1"/>
    <property type="molecule type" value="Genomic_DNA"/>
</dbReference>
<reference evidence="3 4" key="1">
    <citation type="journal article" date="2019" name="Nat. Ecol. Evol.">
        <title>Megaphylogeny resolves global patterns of mushroom evolution.</title>
        <authorList>
            <person name="Varga T."/>
            <person name="Krizsan K."/>
            <person name="Foldi C."/>
            <person name="Dima B."/>
            <person name="Sanchez-Garcia M."/>
            <person name="Sanchez-Ramirez S."/>
            <person name="Szollosi G.J."/>
            <person name="Szarkandi J.G."/>
            <person name="Papp V."/>
            <person name="Albert L."/>
            <person name="Andreopoulos W."/>
            <person name="Angelini C."/>
            <person name="Antonin V."/>
            <person name="Barry K.W."/>
            <person name="Bougher N.L."/>
            <person name="Buchanan P."/>
            <person name="Buyck B."/>
            <person name="Bense V."/>
            <person name="Catcheside P."/>
            <person name="Chovatia M."/>
            <person name="Cooper J."/>
            <person name="Damon W."/>
            <person name="Desjardin D."/>
            <person name="Finy P."/>
            <person name="Geml J."/>
            <person name="Haridas S."/>
            <person name="Hughes K."/>
            <person name="Justo A."/>
            <person name="Karasinski D."/>
            <person name="Kautmanova I."/>
            <person name="Kiss B."/>
            <person name="Kocsube S."/>
            <person name="Kotiranta H."/>
            <person name="LaButti K.M."/>
            <person name="Lechner B.E."/>
            <person name="Liimatainen K."/>
            <person name="Lipzen A."/>
            <person name="Lukacs Z."/>
            <person name="Mihaltcheva S."/>
            <person name="Morgado L.N."/>
            <person name="Niskanen T."/>
            <person name="Noordeloos M.E."/>
            <person name="Ohm R.A."/>
            <person name="Ortiz-Santana B."/>
            <person name="Ovrebo C."/>
            <person name="Racz N."/>
            <person name="Riley R."/>
            <person name="Savchenko A."/>
            <person name="Shiryaev A."/>
            <person name="Soop K."/>
            <person name="Spirin V."/>
            <person name="Szebenyi C."/>
            <person name="Tomsovsky M."/>
            <person name="Tulloss R.E."/>
            <person name="Uehling J."/>
            <person name="Grigoriev I.V."/>
            <person name="Vagvolgyi C."/>
            <person name="Papp T."/>
            <person name="Martin F.M."/>
            <person name="Miettinen O."/>
            <person name="Hibbett D.S."/>
            <person name="Nagy L.G."/>
        </authorList>
    </citation>
    <scope>NUCLEOTIDE SEQUENCE [LARGE SCALE GENOMIC DNA]</scope>
    <source>
        <strain evidence="3 4">CBS 962.96</strain>
    </source>
</reference>
<evidence type="ECO:0000313" key="3">
    <source>
        <dbReference type="EMBL" id="THU88981.1"/>
    </source>
</evidence>
<dbReference type="AlphaFoldDB" id="A0A4S8LIZ4"/>
<gene>
    <name evidence="3" type="ORF">K435DRAFT_803094</name>
</gene>
<keyword evidence="2" id="KW-0812">Transmembrane</keyword>
<proteinExistence type="predicted"/>